<keyword evidence="11" id="KW-0342">GTP-binding</keyword>
<dbReference type="PANTHER" id="PTHR11109:SF7">
    <property type="entry name" value="GTP CYCLOHYDROLASE 1"/>
    <property type="match status" value="1"/>
</dbReference>
<comment type="pathway">
    <text evidence="1">Cofactor biosynthesis; 7,8-dihydroneopterin triphosphate biosynthesis; 7,8-dihydroneopterin triphosphate from GTP: step 1/1.</text>
</comment>
<evidence type="ECO:0000256" key="4">
    <source>
        <dbReference type="ARBA" id="ARBA00009164"/>
    </source>
</evidence>
<keyword evidence="9" id="KW-0378">Hydrolase</keyword>
<dbReference type="NCBIfam" id="NF006826">
    <property type="entry name" value="PRK09347.1-3"/>
    <property type="match status" value="1"/>
</dbReference>
<evidence type="ECO:0000256" key="8">
    <source>
        <dbReference type="ARBA" id="ARBA00022741"/>
    </source>
</evidence>
<dbReference type="GO" id="GO:0005737">
    <property type="term" value="C:cytoplasm"/>
    <property type="evidence" value="ECO:0007669"/>
    <property type="project" value="TreeGrafter"/>
</dbReference>
<dbReference type="UniPathway" id="UPA00849">
    <property type="reaction ID" value="UER00819"/>
</dbReference>
<dbReference type="EC" id="3.5.4.16" evidence="5"/>
<feature type="compositionally biased region" description="Low complexity" evidence="13">
    <location>
        <begin position="294"/>
        <end position="307"/>
    </location>
</feature>
<evidence type="ECO:0000256" key="10">
    <source>
        <dbReference type="ARBA" id="ARBA00023007"/>
    </source>
</evidence>
<dbReference type="InterPro" id="IPR038418">
    <property type="entry name" value="6-PTP_synth/QueD_sf"/>
</dbReference>
<feature type="region of interest" description="Disordered" evidence="13">
    <location>
        <begin position="270"/>
        <end position="321"/>
    </location>
</feature>
<evidence type="ECO:0000256" key="9">
    <source>
        <dbReference type="ARBA" id="ARBA00022801"/>
    </source>
</evidence>
<dbReference type="PANTHER" id="PTHR11109">
    <property type="entry name" value="GTP CYCLOHYDROLASE I"/>
    <property type="match status" value="1"/>
</dbReference>
<evidence type="ECO:0000256" key="6">
    <source>
        <dbReference type="ARBA" id="ARBA00013100"/>
    </source>
</evidence>
<dbReference type="UniPathway" id="UPA00848">
    <property type="reaction ID" value="UER00151"/>
</dbReference>
<sequence>MFSSGLTVSARKSIKTQSSLHLRRSRKASLGNFPVPSLHLANSYSTMPPTKYESKAPQIAEHYLEILGLLGENPQRDGLLKTPMRAAKALEFFTKGYQESVETLMNKAIFDENHDEMILVRNIELFSLCEHHLVPFTGRVHIAYLPKGKVVGLSKLARIVELFARRLQVQERLTRQIAETLMEQLDAAGVGVVIEATHMCMTMRGVQKAHASTVTSVMLGEFKEDVKTRTEFIGLINMGGGDASLSGVTGYNSHQYAMYHNIGEECSRCNHGKGEQRRRTSPSISSPAAEIQSTTPAPTTAKTQPNTHAHDSPSNMSHTRKSRLATIEISKEDIKFSSGHFTIFSETEREPLHGHNFSVSCAVTGIVNDNGIIADYNLIKSELRSLCKEWDEKMLVPINSPYLNFETKDSSHIDLTFNGETMTLLSSDVVLLPLRNITGEELSSLLASLLQNKLSNLNEIVEIRVNVSSNKGQSVSTTLNDFTQGAPASSRTSRNAIKKSTIAGEASGERIALITGGSSGIGTAICQRFIQEGYRVVNLSRRECTVGGVENVSFDLTSEDFADKFSAYLNETLQDKKHEICFIHAAGVHPSDSIAEFDYREMEKAMRVNAIAPATLTSMALPYMTPNSSVLFVGSTLSEKAVANRLSYVTSKHAIVGMMRSVTQDLFGQGIHSAVICPGFTNTEMLRSAIKGKEEEFDSFIKSFVSLKRMIEPQELGDFIFQASQTPILNGSVLHANGGQKET</sequence>
<organism evidence="15">
    <name type="scientific">Percolomonas cosmopolitus</name>
    <dbReference type="NCBI Taxonomy" id="63605"/>
    <lineage>
        <taxon>Eukaryota</taxon>
        <taxon>Discoba</taxon>
        <taxon>Heterolobosea</taxon>
        <taxon>Tetramitia</taxon>
        <taxon>Eutetramitia</taxon>
        <taxon>Percolomonadidae</taxon>
        <taxon>Percolomonas</taxon>
    </lineage>
</organism>
<dbReference type="FunFam" id="3.30.1130.10:FF:000012">
    <property type="entry name" value="GTP cyclohydrolase 1"/>
    <property type="match status" value="1"/>
</dbReference>
<dbReference type="NCBIfam" id="TIGR00063">
    <property type="entry name" value="folE"/>
    <property type="match status" value="1"/>
</dbReference>
<feature type="domain" description="GTP cyclohydrolase I" evidence="14">
    <location>
        <begin position="60"/>
        <end position="236"/>
    </location>
</feature>
<comment type="pathway">
    <text evidence="2">Cofactor biosynthesis; tetrahydrobiopterin biosynthesis; tetrahydrobiopterin from 7,8-dihydroneopterin triphosphate: step 1/3.</text>
</comment>
<protein>
    <recommendedName>
        <fullName evidence="7">GTP cyclohydrolase 1</fullName>
        <ecNumber evidence="5">3.5.4.16</ecNumber>
        <ecNumber evidence="6">4.2.3.12</ecNumber>
    </recommendedName>
    <alternativeName>
        <fullName evidence="12">GTP cyclohydrolase I</fullName>
    </alternativeName>
</protein>
<reference evidence="15" key="1">
    <citation type="submission" date="2021-01" db="EMBL/GenBank/DDBJ databases">
        <authorList>
            <person name="Corre E."/>
            <person name="Pelletier E."/>
            <person name="Niang G."/>
            <person name="Scheremetjew M."/>
            <person name="Finn R."/>
            <person name="Kale V."/>
            <person name="Holt S."/>
            <person name="Cochrane G."/>
            <person name="Meng A."/>
            <person name="Brown T."/>
            <person name="Cohen L."/>
        </authorList>
    </citation>
    <scope>NUCLEOTIDE SEQUENCE</scope>
    <source>
        <strain evidence="15">WS</strain>
    </source>
</reference>
<evidence type="ECO:0000256" key="7">
    <source>
        <dbReference type="ARBA" id="ARBA00017272"/>
    </source>
</evidence>
<dbReference type="Gene3D" id="3.30.479.10">
    <property type="entry name" value="6-pyruvoyl tetrahydropterin synthase/QueD"/>
    <property type="match status" value="1"/>
</dbReference>
<dbReference type="GO" id="GO:0005525">
    <property type="term" value="F:GTP binding"/>
    <property type="evidence" value="ECO:0007669"/>
    <property type="project" value="UniProtKB-KW"/>
</dbReference>
<keyword evidence="8" id="KW-0547">Nucleotide-binding</keyword>
<dbReference type="Gene3D" id="3.40.50.720">
    <property type="entry name" value="NAD(P)-binding Rossmann-like Domain"/>
    <property type="match status" value="1"/>
</dbReference>
<dbReference type="Pfam" id="PF00106">
    <property type="entry name" value="adh_short"/>
    <property type="match status" value="1"/>
</dbReference>
<evidence type="ECO:0000256" key="5">
    <source>
        <dbReference type="ARBA" id="ARBA00012715"/>
    </source>
</evidence>
<dbReference type="Pfam" id="PF01242">
    <property type="entry name" value="PTPS"/>
    <property type="match status" value="1"/>
</dbReference>
<dbReference type="InterPro" id="IPR020602">
    <property type="entry name" value="GTP_CycHdrlase_I_dom"/>
</dbReference>
<dbReference type="PRINTS" id="PR00081">
    <property type="entry name" value="GDHRDH"/>
</dbReference>
<dbReference type="EC" id="4.2.3.12" evidence="6"/>
<dbReference type="InterPro" id="IPR002347">
    <property type="entry name" value="SDR_fam"/>
</dbReference>
<dbReference type="InterPro" id="IPR007115">
    <property type="entry name" value="6-PTP_synth/QueD"/>
</dbReference>
<dbReference type="PROSITE" id="PS00859">
    <property type="entry name" value="GTP_CYCLOHYDROL_1_1"/>
    <property type="match status" value="1"/>
</dbReference>
<comment type="similarity">
    <text evidence="3">Belongs to the GTP cyclohydrolase I family.</text>
</comment>
<dbReference type="PROSITE" id="PS00860">
    <property type="entry name" value="GTP_CYCLOHYDROL_1_2"/>
    <property type="match status" value="1"/>
</dbReference>
<dbReference type="Pfam" id="PF01227">
    <property type="entry name" value="GTP_cyclohydroI"/>
    <property type="match status" value="1"/>
</dbReference>
<dbReference type="InterPro" id="IPR043134">
    <property type="entry name" value="GTP-CH-I_N"/>
</dbReference>
<dbReference type="GO" id="GO:0008270">
    <property type="term" value="F:zinc ion binding"/>
    <property type="evidence" value="ECO:0007669"/>
    <property type="project" value="TreeGrafter"/>
</dbReference>
<dbReference type="InterPro" id="IPR001474">
    <property type="entry name" value="GTP_CycHdrlase_I"/>
</dbReference>
<dbReference type="GO" id="GO:0046654">
    <property type="term" value="P:tetrahydrofolate biosynthetic process"/>
    <property type="evidence" value="ECO:0007669"/>
    <property type="project" value="InterPro"/>
</dbReference>
<evidence type="ECO:0000256" key="11">
    <source>
        <dbReference type="ARBA" id="ARBA00023134"/>
    </source>
</evidence>
<dbReference type="CDD" id="cd00642">
    <property type="entry name" value="GTP_cyclohydro1"/>
    <property type="match status" value="1"/>
</dbReference>
<dbReference type="SUPFAM" id="SSF51735">
    <property type="entry name" value="NAD(P)-binding Rossmann-fold domains"/>
    <property type="match status" value="1"/>
</dbReference>
<evidence type="ECO:0000256" key="1">
    <source>
        <dbReference type="ARBA" id="ARBA00005080"/>
    </source>
</evidence>
<evidence type="ECO:0000256" key="12">
    <source>
        <dbReference type="ARBA" id="ARBA00030854"/>
    </source>
</evidence>
<proteinExistence type="inferred from homology"/>
<evidence type="ECO:0000313" key="15">
    <source>
        <dbReference type="EMBL" id="CAD9084010.1"/>
    </source>
</evidence>
<dbReference type="InterPro" id="IPR018234">
    <property type="entry name" value="GTP_CycHdrlase_I_CS"/>
</dbReference>
<comment type="similarity">
    <text evidence="4">Belongs to the PTPS family.</text>
</comment>
<dbReference type="InterPro" id="IPR036291">
    <property type="entry name" value="NAD(P)-bd_dom_sf"/>
</dbReference>
<evidence type="ECO:0000256" key="3">
    <source>
        <dbReference type="ARBA" id="ARBA00008085"/>
    </source>
</evidence>
<dbReference type="AlphaFoldDB" id="A0A7S1KSR0"/>
<dbReference type="GO" id="GO:0006729">
    <property type="term" value="P:tetrahydrobiopterin biosynthetic process"/>
    <property type="evidence" value="ECO:0007669"/>
    <property type="project" value="UniProtKB-UniPathway"/>
</dbReference>
<dbReference type="NCBIfam" id="NF006825">
    <property type="entry name" value="PRK09347.1-2"/>
    <property type="match status" value="1"/>
</dbReference>
<evidence type="ECO:0000256" key="13">
    <source>
        <dbReference type="SAM" id="MobiDB-lite"/>
    </source>
</evidence>
<dbReference type="HAMAP" id="MF_00223">
    <property type="entry name" value="FolE"/>
    <property type="match status" value="1"/>
</dbReference>
<name>A0A7S1KSR0_9EUKA</name>
<dbReference type="GO" id="GO:0003934">
    <property type="term" value="F:GTP cyclohydrolase I activity"/>
    <property type="evidence" value="ECO:0007669"/>
    <property type="project" value="UniProtKB-EC"/>
</dbReference>
<accession>A0A7S1KSR0</accession>
<dbReference type="Gene3D" id="3.30.1130.10">
    <property type="match status" value="1"/>
</dbReference>
<evidence type="ECO:0000259" key="14">
    <source>
        <dbReference type="Pfam" id="PF01227"/>
    </source>
</evidence>
<dbReference type="CDD" id="cd05233">
    <property type="entry name" value="SDR_c"/>
    <property type="match status" value="1"/>
</dbReference>
<dbReference type="SUPFAM" id="SSF55620">
    <property type="entry name" value="Tetrahydrobiopterin biosynthesis enzymes-like"/>
    <property type="match status" value="2"/>
</dbReference>
<dbReference type="EMBL" id="HBGD01008822">
    <property type="protein sequence ID" value="CAD9084010.1"/>
    <property type="molecule type" value="Transcribed_RNA"/>
</dbReference>
<dbReference type="InterPro" id="IPR043133">
    <property type="entry name" value="GTP-CH-I_C/QueF"/>
</dbReference>
<dbReference type="Gene3D" id="1.10.286.10">
    <property type="match status" value="1"/>
</dbReference>
<keyword evidence="10" id="KW-0783">Tetrahydrobiopterin biosynthesis</keyword>
<dbReference type="GO" id="GO:0003874">
    <property type="term" value="F:6-pyruvoyltetrahydropterin synthase activity"/>
    <property type="evidence" value="ECO:0007669"/>
    <property type="project" value="UniProtKB-EC"/>
</dbReference>
<evidence type="ECO:0000256" key="2">
    <source>
        <dbReference type="ARBA" id="ARBA00005126"/>
    </source>
</evidence>
<gene>
    <name evidence="15" type="ORF">PCOS0759_LOCUS7264</name>
</gene>